<name>A0ABQ8JYS4_9APHY</name>
<feature type="compositionally biased region" description="Acidic residues" evidence="1">
    <location>
        <begin position="374"/>
        <end position="387"/>
    </location>
</feature>
<dbReference type="PRINTS" id="PR01217">
    <property type="entry name" value="PRICHEXTENSN"/>
</dbReference>
<dbReference type="EMBL" id="JADCUA010000038">
    <property type="protein sequence ID" value="KAH9829420.1"/>
    <property type="molecule type" value="Genomic_DNA"/>
</dbReference>
<protein>
    <recommendedName>
        <fullName evidence="4">HMG box domain-containing protein</fullName>
    </recommendedName>
</protein>
<evidence type="ECO:0000313" key="3">
    <source>
        <dbReference type="Proteomes" id="UP000814176"/>
    </source>
</evidence>
<feature type="compositionally biased region" description="Low complexity" evidence="1">
    <location>
        <begin position="406"/>
        <end position="435"/>
    </location>
</feature>
<proteinExistence type="predicted"/>
<gene>
    <name evidence="2" type="ORF">C8Q71DRAFT_863192</name>
</gene>
<dbReference type="Proteomes" id="UP000814176">
    <property type="component" value="Unassembled WGS sequence"/>
</dbReference>
<organism evidence="2 3">
    <name type="scientific">Rhodofomes roseus</name>
    <dbReference type="NCBI Taxonomy" id="34475"/>
    <lineage>
        <taxon>Eukaryota</taxon>
        <taxon>Fungi</taxon>
        <taxon>Dikarya</taxon>
        <taxon>Basidiomycota</taxon>
        <taxon>Agaricomycotina</taxon>
        <taxon>Agaricomycetes</taxon>
        <taxon>Polyporales</taxon>
        <taxon>Rhodofomes</taxon>
    </lineage>
</organism>
<accession>A0ABQ8JYS4</accession>
<comment type="caution">
    <text evidence="2">The sequence shown here is derived from an EMBL/GenBank/DDBJ whole genome shotgun (WGS) entry which is preliminary data.</text>
</comment>
<evidence type="ECO:0008006" key="4">
    <source>
        <dbReference type="Google" id="ProtNLM"/>
    </source>
</evidence>
<reference evidence="2 3" key="1">
    <citation type="journal article" date="2021" name="Environ. Microbiol.">
        <title>Gene family expansions and transcriptome signatures uncover fungal adaptations to wood decay.</title>
        <authorList>
            <person name="Hage H."/>
            <person name="Miyauchi S."/>
            <person name="Viragh M."/>
            <person name="Drula E."/>
            <person name="Min B."/>
            <person name="Chaduli D."/>
            <person name="Navarro D."/>
            <person name="Favel A."/>
            <person name="Norest M."/>
            <person name="Lesage-Meessen L."/>
            <person name="Balint B."/>
            <person name="Merenyi Z."/>
            <person name="de Eugenio L."/>
            <person name="Morin E."/>
            <person name="Martinez A.T."/>
            <person name="Baldrian P."/>
            <person name="Stursova M."/>
            <person name="Martinez M.J."/>
            <person name="Novotny C."/>
            <person name="Magnuson J.K."/>
            <person name="Spatafora J.W."/>
            <person name="Maurice S."/>
            <person name="Pangilinan J."/>
            <person name="Andreopoulos W."/>
            <person name="LaButti K."/>
            <person name="Hundley H."/>
            <person name="Na H."/>
            <person name="Kuo A."/>
            <person name="Barry K."/>
            <person name="Lipzen A."/>
            <person name="Henrissat B."/>
            <person name="Riley R."/>
            <person name="Ahrendt S."/>
            <person name="Nagy L.G."/>
            <person name="Grigoriev I.V."/>
            <person name="Martin F."/>
            <person name="Rosso M.N."/>
        </authorList>
    </citation>
    <scope>NUCLEOTIDE SEQUENCE [LARGE SCALE GENOMIC DNA]</scope>
    <source>
        <strain evidence="2 3">CIRM-BRFM 1785</strain>
    </source>
</reference>
<feature type="compositionally biased region" description="Low complexity" evidence="1">
    <location>
        <begin position="460"/>
        <end position="470"/>
    </location>
</feature>
<feature type="region of interest" description="Disordered" evidence="1">
    <location>
        <begin position="30"/>
        <end position="58"/>
    </location>
</feature>
<keyword evidence="3" id="KW-1185">Reference proteome</keyword>
<dbReference type="RefSeq" id="XP_047772894.1">
    <property type="nucleotide sequence ID" value="XM_047928135.1"/>
</dbReference>
<sequence>MSHSREFVFLERIKRYKKCPDYLVPRMPKIRVRRAGTSKKSPDSDDVKKTRRERKKEVNEAIAEAQDAMWELAEAMQTRFGGKKKAPFYYHLILQRPHVALDRRSINKWNAFVHGELKRRNNELEPGTELYRVNDLSNELRVEWNAMTSREKTEATKEYVKEIQAMRDTKTYASQNTQLGAFHDARRHIAAVIMELQNVNARTGLHSVLITVRGEPDQWSKPHVFYTTEAIAEFFSMFTKSTLSQIATRLEAFLISGVAGVVSNHKERCLQAKSQLAKLVLEKLNAVSKKRIPQMNYVNFDEVITRPYGIVLRGYPPGVKFCSPSNLGSLHEVELVTASWQSGTTHWYKMKKSEHKKWKKAHRNPAESHNGACDAEDDAAGESSDDEPLIRTVAQPAAGPADPTQAAGTTPTTLASTSTLGTATVSPCPPTATASPCPPTTASPSTDLPTTSDVIPPTPSSACPPTASITQPPTQSSAGLPTASIVPPPLPPSPEDVSLAVPSANASAGVQVDRQANPHAELDVEHVLVQSTIDNQPPHSPPTSTSPLQVVGDKRPAGTPDSAAGPSKAPKRAKKAFSGFVLSPTDEHGNPVPVVKKPRARKGSGKGGKAGK</sequence>
<feature type="region of interest" description="Disordered" evidence="1">
    <location>
        <begin position="358"/>
        <end position="612"/>
    </location>
</feature>
<evidence type="ECO:0000313" key="2">
    <source>
        <dbReference type="EMBL" id="KAH9829420.1"/>
    </source>
</evidence>
<dbReference type="GeneID" id="72008867"/>
<feature type="compositionally biased region" description="Basic residues" evidence="1">
    <location>
        <begin position="596"/>
        <end position="612"/>
    </location>
</feature>
<evidence type="ECO:0000256" key="1">
    <source>
        <dbReference type="SAM" id="MobiDB-lite"/>
    </source>
</evidence>